<dbReference type="Gene3D" id="3.40.50.1000">
    <property type="entry name" value="HAD superfamily/HAD-like"/>
    <property type="match status" value="1"/>
</dbReference>
<evidence type="ECO:0000313" key="2">
    <source>
        <dbReference type="EMBL" id="QBK87513.1"/>
    </source>
</evidence>
<dbReference type="SUPFAM" id="SSF56784">
    <property type="entry name" value="HAD-like"/>
    <property type="match status" value="1"/>
</dbReference>
<feature type="domain" description="FCP1 homology" evidence="1">
    <location>
        <begin position="1"/>
        <end position="184"/>
    </location>
</feature>
<dbReference type="InterPro" id="IPR036412">
    <property type="entry name" value="HAD-like_sf"/>
</dbReference>
<dbReference type="InterPro" id="IPR023214">
    <property type="entry name" value="HAD_sf"/>
</dbReference>
<accession>A0A481YW63</accession>
<proteinExistence type="predicted"/>
<evidence type="ECO:0000259" key="1">
    <source>
        <dbReference type="PROSITE" id="PS50969"/>
    </source>
</evidence>
<gene>
    <name evidence="2" type="ORF">LCMAC201_04230</name>
</gene>
<dbReference type="PANTHER" id="PTHR12210">
    <property type="entry name" value="DULLARD PROTEIN PHOSPHATASE"/>
    <property type="match status" value="1"/>
</dbReference>
<protein>
    <submittedName>
        <fullName evidence="2">Ctd-like (NLI interacting factor-like) phosphatase</fullName>
    </submittedName>
</protein>
<dbReference type="InterPro" id="IPR004274">
    <property type="entry name" value="FCP1_dom"/>
</dbReference>
<organism evidence="2">
    <name type="scientific">Marseillevirus LCMAC201</name>
    <dbReference type="NCBI Taxonomy" id="2506605"/>
    <lineage>
        <taxon>Viruses</taxon>
        <taxon>Varidnaviria</taxon>
        <taxon>Bamfordvirae</taxon>
        <taxon>Nucleocytoviricota</taxon>
        <taxon>Megaviricetes</taxon>
        <taxon>Pimascovirales</taxon>
        <taxon>Pimascovirales incertae sedis</taxon>
        <taxon>Marseilleviridae</taxon>
    </lineage>
</organism>
<dbReference type="Pfam" id="PF03031">
    <property type="entry name" value="NIF"/>
    <property type="match status" value="1"/>
</dbReference>
<sequence>MTTTKPLLVLDLNGIFCYKRNDKDKDEILSDSCIVIARKHYDIIINPYIKDFVKKCIQKYDIGIFSSTKWFNIEPMLKHIFKNTKKYFKFIWCRDRTRLDPNYEKVDDIKKFDTIKMLKDIIEHPDINQARDYGFHNIVLCDDSQIKTRYNPIQNIIIVEPWIPGKPFDTKSLLENIDEQFNILRGINNTQINRPRRRYRSNSI</sequence>
<dbReference type="PROSITE" id="PS50969">
    <property type="entry name" value="FCP1"/>
    <property type="match status" value="1"/>
</dbReference>
<dbReference type="EMBL" id="MK500355">
    <property type="protein sequence ID" value="QBK87513.1"/>
    <property type="molecule type" value="Genomic_DNA"/>
</dbReference>
<dbReference type="InterPro" id="IPR050365">
    <property type="entry name" value="TIM50"/>
</dbReference>
<reference evidence="2" key="1">
    <citation type="journal article" date="2019" name="MBio">
        <title>Virus Genomes from Deep Sea Sediments Expand the Ocean Megavirome and Support Independent Origins of Viral Gigantism.</title>
        <authorList>
            <person name="Backstrom D."/>
            <person name="Yutin N."/>
            <person name="Jorgensen S.L."/>
            <person name="Dharamshi J."/>
            <person name="Homa F."/>
            <person name="Zaremba-Niedwiedzka K."/>
            <person name="Spang A."/>
            <person name="Wolf Y.I."/>
            <person name="Koonin E.V."/>
            <person name="Ettema T.J."/>
        </authorList>
    </citation>
    <scope>NUCLEOTIDE SEQUENCE</scope>
</reference>
<name>A0A481YW63_9VIRU</name>